<sequence length="331" mass="36654">MSTDTVFWMASCTKLMTSIAAMQLVEQGRIGLDSADGLHSFLPELSQLMVLEEEEGGSLRLVKQEASITLRMLLTHTAGFGYSFSNEKLRRWYEPIVINEFDNRECEIFAQPLVNQPGTAWEYGINIDWANLAHLHQRKDDGSIEPHENGHLLRASLIASTEEDVQKTLNSGGAGLFSSPVEYCKIIAMLLNQGKSPTTNKEILKVGTIKEMFSNQIPHLPDFARSPKPSCKPSLVRSAAEIYPQSGNPPQGWGLSFFLLLRPADTGRAAGTAWWSGLANLIWWIDFDKGLGGMLASQVLPFGDPQVVKCQAEMEAAIYQEISKLQSREAP</sequence>
<dbReference type="Pfam" id="PF00144">
    <property type="entry name" value="Beta-lactamase"/>
    <property type="match status" value="1"/>
</dbReference>
<keyword evidence="3" id="KW-1185">Reference proteome</keyword>
<dbReference type="PANTHER" id="PTHR43283:SF3">
    <property type="entry name" value="BETA-LACTAMASE FAMILY PROTEIN (AFU_ORTHOLOGUE AFUA_5G07500)"/>
    <property type="match status" value="1"/>
</dbReference>
<dbReference type="InterPro" id="IPR001466">
    <property type="entry name" value="Beta-lactam-related"/>
</dbReference>
<reference evidence="2 3" key="1">
    <citation type="submission" date="2020-05" db="EMBL/GenBank/DDBJ databases">
        <title>Identification and distribution of gene clusters putatively required for synthesis of sphingolipid metabolism inhibitors in phylogenetically diverse species of the filamentous fungus Fusarium.</title>
        <authorList>
            <person name="Kim H.-S."/>
            <person name="Busman M."/>
            <person name="Brown D.W."/>
            <person name="Divon H."/>
            <person name="Uhlig S."/>
            <person name="Proctor R.H."/>
        </authorList>
    </citation>
    <scope>NUCLEOTIDE SEQUENCE [LARGE SCALE GENOMIC DNA]</scope>
    <source>
        <strain evidence="2 3">NRRL 53147</strain>
    </source>
</reference>
<dbReference type="InterPro" id="IPR012338">
    <property type="entry name" value="Beta-lactam/transpept-like"/>
</dbReference>
<protein>
    <submittedName>
        <fullName evidence="2">Beta-lactamase transpeptidase</fullName>
    </submittedName>
</protein>
<name>A0A8H5N834_9HYPO</name>
<dbReference type="EMBL" id="JAAOAM010000029">
    <property type="protein sequence ID" value="KAF5556147.1"/>
    <property type="molecule type" value="Genomic_DNA"/>
</dbReference>
<dbReference type="AlphaFoldDB" id="A0A8H5N834"/>
<evidence type="ECO:0000313" key="3">
    <source>
        <dbReference type="Proteomes" id="UP000522262"/>
    </source>
</evidence>
<dbReference type="Gene3D" id="3.40.710.10">
    <property type="entry name" value="DD-peptidase/beta-lactamase superfamily"/>
    <property type="match status" value="2"/>
</dbReference>
<dbReference type="SUPFAM" id="SSF56601">
    <property type="entry name" value="beta-lactamase/transpeptidase-like"/>
    <property type="match status" value="1"/>
</dbReference>
<dbReference type="PANTHER" id="PTHR43283">
    <property type="entry name" value="BETA-LACTAMASE-RELATED"/>
    <property type="match status" value="1"/>
</dbReference>
<evidence type="ECO:0000259" key="1">
    <source>
        <dbReference type="Pfam" id="PF00144"/>
    </source>
</evidence>
<proteinExistence type="predicted"/>
<organism evidence="2 3">
    <name type="scientific">Fusarium mexicanum</name>
    <dbReference type="NCBI Taxonomy" id="751941"/>
    <lineage>
        <taxon>Eukaryota</taxon>
        <taxon>Fungi</taxon>
        <taxon>Dikarya</taxon>
        <taxon>Ascomycota</taxon>
        <taxon>Pezizomycotina</taxon>
        <taxon>Sordariomycetes</taxon>
        <taxon>Hypocreomycetidae</taxon>
        <taxon>Hypocreales</taxon>
        <taxon>Nectriaceae</taxon>
        <taxon>Fusarium</taxon>
        <taxon>Fusarium fujikuroi species complex</taxon>
    </lineage>
</organism>
<dbReference type="Proteomes" id="UP000522262">
    <property type="component" value="Unassembled WGS sequence"/>
</dbReference>
<evidence type="ECO:0000313" key="2">
    <source>
        <dbReference type="EMBL" id="KAF5556147.1"/>
    </source>
</evidence>
<comment type="caution">
    <text evidence="2">The sequence shown here is derived from an EMBL/GenBank/DDBJ whole genome shotgun (WGS) entry which is preliminary data.</text>
</comment>
<dbReference type="InterPro" id="IPR050789">
    <property type="entry name" value="Diverse_Enzym_Activities"/>
</dbReference>
<gene>
    <name evidence="2" type="ORF">FMEXI_1280</name>
</gene>
<accession>A0A8H5N834</accession>
<feature type="domain" description="Beta-lactamase-related" evidence="1">
    <location>
        <begin position="1"/>
        <end position="123"/>
    </location>
</feature>